<protein>
    <submittedName>
        <fullName evidence="2">Uncharacterized protein</fullName>
    </submittedName>
</protein>
<comment type="caution">
    <text evidence="2">The sequence shown here is derived from an EMBL/GenBank/DDBJ whole genome shotgun (WGS) entry which is preliminary data.</text>
</comment>
<dbReference type="EMBL" id="CADEAL010000324">
    <property type="protein sequence ID" value="CAB1418427.1"/>
    <property type="molecule type" value="Genomic_DNA"/>
</dbReference>
<accession>A0A9N7YA21</accession>
<dbReference type="Proteomes" id="UP001153269">
    <property type="component" value="Unassembled WGS sequence"/>
</dbReference>
<evidence type="ECO:0000313" key="3">
    <source>
        <dbReference type="Proteomes" id="UP001153269"/>
    </source>
</evidence>
<evidence type="ECO:0000313" key="2">
    <source>
        <dbReference type="EMBL" id="CAB1418427.1"/>
    </source>
</evidence>
<name>A0A9N7YA21_PLEPL</name>
<reference evidence="2" key="1">
    <citation type="submission" date="2020-03" db="EMBL/GenBank/DDBJ databases">
        <authorList>
            <person name="Weist P."/>
        </authorList>
    </citation>
    <scope>NUCLEOTIDE SEQUENCE</scope>
</reference>
<sequence length="137" mass="14870">MLHLTRVTGMVTIDSFAPQYDNKAHLSSAATESFHQHIAAGFKMQAGSVYPERHKQEAGIVYRNIPSPNGTYHGKGVEHGRGKILWDFKLQSEKAAAGWPTRHTGGRGGAEDGSGDGSEALEVVTPETRTSAFRHNI</sequence>
<feature type="compositionally biased region" description="Gly residues" evidence="1">
    <location>
        <begin position="106"/>
        <end position="116"/>
    </location>
</feature>
<evidence type="ECO:0000256" key="1">
    <source>
        <dbReference type="SAM" id="MobiDB-lite"/>
    </source>
</evidence>
<gene>
    <name evidence="2" type="ORF">PLEPLA_LOCUS6253</name>
</gene>
<organism evidence="2 3">
    <name type="scientific">Pleuronectes platessa</name>
    <name type="common">European plaice</name>
    <dbReference type="NCBI Taxonomy" id="8262"/>
    <lineage>
        <taxon>Eukaryota</taxon>
        <taxon>Metazoa</taxon>
        <taxon>Chordata</taxon>
        <taxon>Craniata</taxon>
        <taxon>Vertebrata</taxon>
        <taxon>Euteleostomi</taxon>
        <taxon>Actinopterygii</taxon>
        <taxon>Neopterygii</taxon>
        <taxon>Teleostei</taxon>
        <taxon>Neoteleostei</taxon>
        <taxon>Acanthomorphata</taxon>
        <taxon>Carangaria</taxon>
        <taxon>Pleuronectiformes</taxon>
        <taxon>Pleuronectoidei</taxon>
        <taxon>Pleuronectidae</taxon>
        <taxon>Pleuronectes</taxon>
    </lineage>
</organism>
<proteinExistence type="predicted"/>
<feature type="region of interest" description="Disordered" evidence="1">
    <location>
        <begin position="96"/>
        <end position="120"/>
    </location>
</feature>
<keyword evidence="3" id="KW-1185">Reference proteome</keyword>
<dbReference type="AlphaFoldDB" id="A0A9N7YA21"/>